<evidence type="ECO:0000313" key="1">
    <source>
        <dbReference type="EMBL" id="KAH3888576.1"/>
    </source>
</evidence>
<keyword evidence="2" id="KW-1185">Reference proteome</keyword>
<protein>
    <submittedName>
        <fullName evidence="1">Uncharacterized protein</fullName>
    </submittedName>
</protein>
<dbReference type="AlphaFoldDB" id="A0A9D4N5V4"/>
<sequence length="59" mass="6413">MFSYSRLPTSATAQASTQQNQLDATGGIDLVATIWEFGVDLADNIINDLRPTTPMTLQI</sequence>
<reference evidence="1" key="2">
    <citation type="submission" date="2020-11" db="EMBL/GenBank/DDBJ databases">
        <authorList>
            <person name="McCartney M.A."/>
            <person name="Auch B."/>
            <person name="Kono T."/>
            <person name="Mallez S."/>
            <person name="Becker A."/>
            <person name="Gohl D.M."/>
            <person name="Silverstein K.A.T."/>
            <person name="Koren S."/>
            <person name="Bechman K.B."/>
            <person name="Herman A."/>
            <person name="Abrahante J.E."/>
            <person name="Garbe J."/>
        </authorList>
    </citation>
    <scope>NUCLEOTIDE SEQUENCE</scope>
    <source>
        <strain evidence="1">Duluth1</strain>
        <tissue evidence="1">Whole animal</tissue>
    </source>
</reference>
<reference evidence="1" key="1">
    <citation type="journal article" date="2019" name="bioRxiv">
        <title>The Genome of the Zebra Mussel, Dreissena polymorpha: A Resource for Invasive Species Research.</title>
        <authorList>
            <person name="McCartney M.A."/>
            <person name="Auch B."/>
            <person name="Kono T."/>
            <person name="Mallez S."/>
            <person name="Zhang Y."/>
            <person name="Obille A."/>
            <person name="Becker A."/>
            <person name="Abrahante J.E."/>
            <person name="Garbe J."/>
            <person name="Badalamenti J.P."/>
            <person name="Herman A."/>
            <person name="Mangelson H."/>
            <person name="Liachko I."/>
            <person name="Sullivan S."/>
            <person name="Sone E.D."/>
            <person name="Koren S."/>
            <person name="Silverstein K.A.T."/>
            <person name="Beckman K.B."/>
            <person name="Gohl D.M."/>
        </authorList>
    </citation>
    <scope>NUCLEOTIDE SEQUENCE</scope>
    <source>
        <strain evidence="1">Duluth1</strain>
        <tissue evidence="1">Whole animal</tissue>
    </source>
</reference>
<dbReference type="Proteomes" id="UP000828390">
    <property type="component" value="Unassembled WGS sequence"/>
</dbReference>
<dbReference type="EMBL" id="JAIWYP010000001">
    <property type="protein sequence ID" value="KAH3888576.1"/>
    <property type="molecule type" value="Genomic_DNA"/>
</dbReference>
<accession>A0A9D4N5V4</accession>
<name>A0A9D4N5V4_DREPO</name>
<organism evidence="1 2">
    <name type="scientific">Dreissena polymorpha</name>
    <name type="common">Zebra mussel</name>
    <name type="synonym">Mytilus polymorpha</name>
    <dbReference type="NCBI Taxonomy" id="45954"/>
    <lineage>
        <taxon>Eukaryota</taxon>
        <taxon>Metazoa</taxon>
        <taxon>Spiralia</taxon>
        <taxon>Lophotrochozoa</taxon>
        <taxon>Mollusca</taxon>
        <taxon>Bivalvia</taxon>
        <taxon>Autobranchia</taxon>
        <taxon>Heteroconchia</taxon>
        <taxon>Euheterodonta</taxon>
        <taxon>Imparidentia</taxon>
        <taxon>Neoheterodontei</taxon>
        <taxon>Myida</taxon>
        <taxon>Dreissenoidea</taxon>
        <taxon>Dreissenidae</taxon>
        <taxon>Dreissena</taxon>
    </lineage>
</organism>
<gene>
    <name evidence="1" type="ORF">DPMN_012614</name>
</gene>
<proteinExistence type="predicted"/>
<comment type="caution">
    <text evidence="1">The sequence shown here is derived from an EMBL/GenBank/DDBJ whole genome shotgun (WGS) entry which is preliminary data.</text>
</comment>
<evidence type="ECO:0000313" key="2">
    <source>
        <dbReference type="Proteomes" id="UP000828390"/>
    </source>
</evidence>